<organism evidence="1 2">
    <name type="scientific">Planosporangium flavigriseum</name>
    <dbReference type="NCBI Taxonomy" id="373681"/>
    <lineage>
        <taxon>Bacteria</taxon>
        <taxon>Bacillati</taxon>
        <taxon>Actinomycetota</taxon>
        <taxon>Actinomycetes</taxon>
        <taxon>Micromonosporales</taxon>
        <taxon>Micromonosporaceae</taxon>
        <taxon>Planosporangium</taxon>
    </lineage>
</organism>
<dbReference type="AlphaFoldDB" id="A0A8J3LNI2"/>
<evidence type="ECO:0000313" key="2">
    <source>
        <dbReference type="Proteomes" id="UP000653674"/>
    </source>
</evidence>
<protein>
    <recommendedName>
        <fullName evidence="3">Transcriptional regulator</fullName>
    </recommendedName>
</protein>
<reference evidence="1" key="1">
    <citation type="submission" date="2021-01" db="EMBL/GenBank/DDBJ databases">
        <title>Whole genome shotgun sequence of Planosporangium flavigriseum NBRC 105377.</title>
        <authorList>
            <person name="Komaki H."/>
            <person name="Tamura T."/>
        </authorList>
    </citation>
    <scope>NUCLEOTIDE SEQUENCE</scope>
    <source>
        <strain evidence="1">NBRC 105377</strain>
    </source>
</reference>
<accession>A0A8J3LNI2</accession>
<gene>
    <name evidence="1" type="ORF">Pfl04_30280</name>
</gene>
<proteinExistence type="predicted"/>
<sequence>MNEPNDALAALILQAGFSWAGLARRVNDLGADDGFALRYDYTSVHRWVKRGERPRSPVPALVAKVLSEKLGRRIRPSDFGMTEEETLAARGLQYADSPRTTIDTIIDLGRADVNRRSIIKAPFVLAALGAPSRDWLLATLDGTATERGPRQVGMKQVAGIRDMFALFQEMDVMRGGGHARTALVEYMNSYVFPLLKRDHEERVQRALYEAAAEQAYLVGWMAYDDGEHGLAQRYLIQSLRLAQASDTAALGAHVLAGMSDQANLLGHPHEALMLTRAGRRGITENDSPACLADLHILEGRALAALGEARAAAAAVAEAERVFARVDHGNEPVWARFIDVSYLFGEAAHCFRDLGQASQIDRFAGESVEGARKQGRARRGALSHAALAIADLERRNVEGAAAKSLTVLDLAASVNSSRCVETVRDLQRRLKPYAEMDEVQRFNARAGELLGLAA</sequence>
<keyword evidence="2" id="KW-1185">Reference proteome</keyword>
<dbReference type="EMBL" id="BONU01000020">
    <property type="protein sequence ID" value="GIG74624.1"/>
    <property type="molecule type" value="Genomic_DNA"/>
</dbReference>
<evidence type="ECO:0008006" key="3">
    <source>
        <dbReference type="Google" id="ProtNLM"/>
    </source>
</evidence>
<evidence type="ECO:0000313" key="1">
    <source>
        <dbReference type="EMBL" id="GIG74624.1"/>
    </source>
</evidence>
<name>A0A8J3LNI2_9ACTN</name>
<comment type="caution">
    <text evidence="1">The sequence shown here is derived from an EMBL/GenBank/DDBJ whole genome shotgun (WGS) entry which is preliminary data.</text>
</comment>
<dbReference type="Proteomes" id="UP000653674">
    <property type="component" value="Unassembled WGS sequence"/>
</dbReference>